<evidence type="ECO:0000256" key="1">
    <source>
        <dbReference type="ARBA" id="ARBA00004370"/>
    </source>
</evidence>
<dbReference type="GO" id="GO:0008654">
    <property type="term" value="P:phospholipid biosynthetic process"/>
    <property type="evidence" value="ECO:0007669"/>
    <property type="project" value="UniProtKB-KW"/>
</dbReference>
<dbReference type="GO" id="GO:0005509">
    <property type="term" value="F:calcium ion binding"/>
    <property type="evidence" value="ECO:0007669"/>
    <property type="project" value="InterPro"/>
</dbReference>
<evidence type="ECO:0000256" key="4">
    <source>
        <dbReference type="ARBA" id="ARBA00022516"/>
    </source>
</evidence>
<evidence type="ECO:0000259" key="15">
    <source>
        <dbReference type="PROSITE" id="PS50222"/>
    </source>
</evidence>
<sequence length="320" mass="36158">MNVVVKGKQASRSEAPILVIAPHSTFLDGGIIYATGFPSIIVRRESGTNPYIGKLINFTQPVYVWRDDPDSRQNTIKEIISRATSDLDWPQILIFPEGTCTNRSCLITFKPGAFYPGVPIQPVCIRYPNKLDTVTWTWEGPSALKLLWLTLTQPYSYCEIEFLPVYVPNEEEKRDPKLFANNVRAVMAKALGVPVSDYTYGDCKLMARAKEMNLPNSTSLVEVQKLRHRLNLHQANVEENLLNSNISCTNCSRISFVEFCKLLNLSPNDHATQHLFRLYDKSCTGVIDFREYLLGVLALSNSRTTLDAVKLACKVRNICY</sequence>
<dbReference type="PROSITE" id="PS00018">
    <property type="entry name" value="EF_HAND_1"/>
    <property type="match status" value="1"/>
</dbReference>
<dbReference type="UniPathway" id="UPA00085"/>
<evidence type="ECO:0000256" key="2">
    <source>
        <dbReference type="ARBA" id="ARBA00005074"/>
    </source>
</evidence>
<keyword evidence="17" id="KW-1185">Reference proteome</keyword>
<dbReference type="GO" id="GO:0016020">
    <property type="term" value="C:membrane"/>
    <property type="evidence" value="ECO:0007669"/>
    <property type="project" value="UniProtKB-SubCell"/>
</dbReference>
<dbReference type="GO" id="GO:0005783">
    <property type="term" value="C:endoplasmic reticulum"/>
    <property type="evidence" value="ECO:0007669"/>
    <property type="project" value="TreeGrafter"/>
</dbReference>
<evidence type="ECO:0000256" key="3">
    <source>
        <dbReference type="ARBA" id="ARBA00008655"/>
    </source>
</evidence>
<dbReference type="Gene3D" id="1.10.238.10">
    <property type="entry name" value="EF-hand"/>
    <property type="match status" value="1"/>
</dbReference>
<evidence type="ECO:0000256" key="13">
    <source>
        <dbReference type="ARBA" id="ARBA00023315"/>
    </source>
</evidence>
<organism evidence="16 17">
    <name type="scientific">Asbolus verrucosus</name>
    <name type="common">Desert ironclad beetle</name>
    <dbReference type="NCBI Taxonomy" id="1661398"/>
    <lineage>
        <taxon>Eukaryota</taxon>
        <taxon>Metazoa</taxon>
        <taxon>Ecdysozoa</taxon>
        <taxon>Arthropoda</taxon>
        <taxon>Hexapoda</taxon>
        <taxon>Insecta</taxon>
        <taxon>Pterygota</taxon>
        <taxon>Neoptera</taxon>
        <taxon>Endopterygota</taxon>
        <taxon>Coleoptera</taxon>
        <taxon>Polyphaga</taxon>
        <taxon>Cucujiformia</taxon>
        <taxon>Tenebrionidae</taxon>
        <taxon>Pimeliinae</taxon>
        <taxon>Asbolus</taxon>
    </lineage>
</organism>
<keyword evidence="4" id="KW-0444">Lipid biosynthesis</keyword>
<keyword evidence="10" id="KW-0472">Membrane</keyword>
<dbReference type="STRING" id="1661398.A0A482VT22"/>
<dbReference type="SUPFAM" id="SSF47473">
    <property type="entry name" value="EF-hand"/>
    <property type="match status" value="1"/>
</dbReference>
<evidence type="ECO:0000256" key="8">
    <source>
        <dbReference type="ARBA" id="ARBA00022989"/>
    </source>
</evidence>
<dbReference type="Proteomes" id="UP000292052">
    <property type="component" value="Unassembled WGS sequence"/>
</dbReference>
<keyword evidence="13 16" id="KW-0012">Acyltransferase</keyword>
<keyword evidence="6" id="KW-0812">Transmembrane</keyword>
<evidence type="ECO:0000256" key="12">
    <source>
        <dbReference type="ARBA" id="ARBA00023264"/>
    </source>
</evidence>
<evidence type="ECO:0000256" key="14">
    <source>
        <dbReference type="ARBA" id="ARBA00025707"/>
    </source>
</evidence>
<dbReference type="PROSITE" id="PS50222">
    <property type="entry name" value="EF_HAND_2"/>
    <property type="match status" value="1"/>
</dbReference>
<gene>
    <name evidence="16" type="ORF">BDFB_014032</name>
</gene>
<protein>
    <submittedName>
        <fullName evidence="16">1-acylglycerophosphocholine O-acyltransferase 1</fullName>
    </submittedName>
</protein>
<evidence type="ECO:0000256" key="5">
    <source>
        <dbReference type="ARBA" id="ARBA00022679"/>
    </source>
</evidence>
<dbReference type="AlphaFoldDB" id="A0A482VT22"/>
<comment type="pathway">
    <text evidence="2">Lipid metabolism; phospholipid metabolism.</text>
</comment>
<evidence type="ECO:0000256" key="9">
    <source>
        <dbReference type="ARBA" id="ARBA00023098"/>
    </source>
</evidence>
<dbReference type="PANTHER" id="PTHR23063:SF52">
    <property type="entry name" value="LYSOPHOSPHATIDYLCHOLINE ACYLTRANSFERASE"/>
    <property type="match status" value="1"/>
</dbReference>
<dbReference type="InterPro" id="IPR018247">
    <property type="entry name" value="EF_Hand_1_Ca_BS"/>
</dbReference>
<dbReference type="EMBL" id="QDEB01066729">
    <property type="protein sequence ID" value="RZC35944.1"/>
    <property type="molecule type" value="Genomic_DNA"/>
</dbReference>
<dbReference type="SMART" id="SM00563">
    <property type="entry name" value="PlsC"/>
    <property type="match status" value="1"/>
</dbReference>
<keyword evidence="9" id="KW-0443">Lipid metabolism</keyword>
<evidence type="ECO:0000256" key="7">
    <source>
        <dbReference type="ARBA" id="ARBA00022837"/>
    </source>
</evidence>
<dbReference type="OrthoDB" id="272512at2759"/>
<accession>A0A482VT22</accession>
<keyword evidence="12" id="KW-1208">Phospholipid metabolism</keyword>
<dbReference type="InterPro" id="IPR002123">
    <property type="entry name" value="Plipid/glycerol_acylTrfase"/>
</dbReference>
<dbReference type="InterPro" id="IPR045252">
    <property type="entry name" value="LPCAT1-like"/>
</dbReference>
<evidence type="ECO:0000313" key="16">
    <source>
        <dbReference type="EMBL" id="RZC35944.1"/>
    </source>
</evidence>
<evidence type="ECO:0000256" key="6">
    <source>
        <dbReference type="ARBA" id="ARBA00022692"/>
    </source>
</evidence>
<reference evidence="16 17" key="1">
    <citation type="submission" date="2017-03" db="EMBL/GenBank/DDBJ databases">
        <title>Genome of the blue death feigning beetle - Asbolus verrucosus.</title>
        <authorList>
            <person name="Rider S.D."/>
        </authorList>
    </citation>
    <scope>NUCLEOTIDE SEQUENCE [LARGE SCALE GENOMIC DNA]</scope>
    <source>
        <strain evidence="16">Butters</strain>
        <tissue evidence="16">Head and leg muscle</tissue>
    </source>
</reference>
<keyword evidence="8" id="KW-1133">Transmembrane helix</keyword>
<comment type="caution">
    <text evidence="16">The sequence shown here is derived from an EMBL/GenBank/DDBJ whole genome shotgun (WGS) entry which is preliminary data.</text>
</comment>
<evidence type="ECO:0000256" key="10">
    <source>
        <dbReference type="ARBA" id="ARBA00023136"/>
    </source>
</evidence>
<feature type="non-terminal residue" evidence="16">
    <location>
        <position position="320"/>
    </location>
</feature>
<dbReference type="InterPro" id="IPR002048">
    <property type="entry name" value="EF_hand_dom"/>
</dbReference>
<keyword evidence="5 16" id="KW-0808">Transferase</keyword>
<dbReference type="InterPro" id="IPR011992">
    <property type="entry name" value="EF-hand-dom_pair"/>
</dbReference>
<comment type="subcellular location">
    <subcellularLocation>
        <location evidence="1">Membrane</location>
    </subcellularLocation>
</comment>
<proteinExistence type="inferred from homology"/>
<comment type="similarity">
    <text evidence="3">Belongs to the 1-acyl-sn-glycerol-3-phosphate acyltransferase family.</text>
</comment>
<dbReference type="Pfam" id="PF01553">
    <property type="entry name" value="Acyltransferase"/>
    <property type="match status" value="1"/>
</dbReference>
<evidence type="ECO:0000256" key="11">
    <source>
        <dbReference type="ARBA" id="ARBA00023209"/>
    </source>
</evidence>
<name>A0A482VT22_ASBVE</name>
<feature type="domain" description="EF-hand" evidence="15">
    <location>
        <begin position="267"/>
        <end position="302"/>
    </location>
</feature>
<evidence type="ECO:0000313" key="17">
    <source>
        <dbReference type="Proteomes" id="UP000292052"/>
    </source>
</evidence>
<comment type="pathway">
    <text evidence="14">Phospholipid metabolism.</text>
</comment>
<dbReference type="GO" id="GO:0042171">
    <property type="term" value="F:lysophosphatidic acid acyltransferase activity"/>
    <property type="evidence" value="ECO:0007669"/>
    <property type="project" value="TreeGrafter"/>
</dbReference>
<keyword evidence="11" id="KW-0594">Phospholipid biosynthesis</keyword>
<dbReference type="GO" id="GO:0008374">
    <property type="term" value="F:O-acyltransferase activity"/>
    <property type="evidence" value="ECO:0007669"/>
    <property type="project" value="InterPro"/>
</dbReference>
<dbReference type="CDD" id="cd07991">
    <property type="entry name" value="LPLAT_LPCAT1-like"/>
    <property type="match status" value="1"/>
</dbReference>
<keyword evidence="7" id="KW-0106">Calcium</keyword>
<dbReference type="SUPFAM" id="SSF69593">
    <property type="entry name" value="Glycerol-3-phosphate (1)-acyltransferase"/>
    <property type="match status" value="1"/>
</dbReference>
<dbReference type="PANTHER" id="PTHR23063">
    <property type="entry name" value="PHOSPHOLIPID ACYLTRANSFERASE"/>
    <property type="match status" value="1"/>
</dbReference>